<comment type="caution">
    <text evidence="1">The sequence shown here is derived from an EMBL/GenBank/DDBJ whole genome shotgun (WGS) entry which is preliminary data.</text>
</comment>
<proteinExistence type="predicted"/>
<accession>A0ACB8VEH9</accession>
<name>A0ACB8VEH9_9TELE</name>
<dbReference type="EMBL" id="CM041552">
    <property type="protein sequence ID" value="KAI3353775.1"/>
    <property type="molecule type" value="Genomic_DNA"/>
</dbReference>
<evidence type="ECO:0000313" key="2">
    <source>
        <dbReference type="Proteomes" id="UP000831701"/>
    </source>
</evidence>
<dbReference type="Proteomes" id="UP000831701">
    <property type="component" value="Chromosome 22"/>
</dbReference>
<evidence type="ECO:0000313" key="1">
    <source>
        <dbReference type="EMBL" id="KAI3353775.1"/>
    </source>
</evidence>
<gene>
    <name evidence="1" type="ORF">L3Q82_005002</name>
</gene>
<keyword evidence="2" id="KW-1185">Reference proteome</keyword>
<reference evidence="1" key="1">
    <citation type="submission" date="2022-04" db="EMBL/GenBank/DDBJ databases">
        <title>Jade perch genome.</title>
        <authorList>
            <person name="Chao B."/>
        </authorList>
    </citation>
    <scope>NUCLEOTIDE SEQUENCE</scope>
    <source>
        <strain evidence="1">CB-2022</strain>
    </source>
</reference>
<protein>
    <submittedName>
        <fullName evidence="1">Uncharacterized protein</fullName>
    </submittedName>
</protein>
<sequence>MIHADDGTHRFFVAEQLGYVWVYLPNGSRIDRPFLNLTRAVLTSPWAGDERGFLCIALHPRFTSVRKAYVYYSVSVKKEERIRISEFTLLPHDDNQLDHSSERTILEVVEPASNHNGGQLLFGHDGYLYIFIGDGGRAGDPFGKFGNSQNKSALLGKVLRVDIDYNDNAAPYSIPSDNPFLREKEARPEIYAYGVRNMWRCSIDRGDPATGRGRGRMLCGDVGQNKYEEVDIICTGCHYYPAVMVINSCCVVLDDILPIFAYPHKLGKSVTGGYIYRGCQMPNLNGLYIFGDFMSGRLMSLKENFTTGEWEYNEICMGTDQTCRFPKLINSYYKYIISFAEDEAGELYFLATGVPSATARAGVIYKIVDPSRVCHQQETNHHTRANDNHKKNYNNNKNACKKKTYNNNKTSNANKKNNKKNAATTTNNNNSAKSNNEKNTTTNYSNDKKNTTTNYSNDKKNTATTPSNNNNEKNNIRDNQENDKKNTSATNNNCKSNNNNKNNLSNNNKTNNRANNCADGDNPRHNHTHW</sequence>
<organism evidence="1 2">
    <name type="scientific">Scortum barcoo</name>
    <name type="common">barcoo grunter</name>
    <dbReference type="NCBI Taxonomy" id="214431"/>
    <lineage>
        <taxon>Eukaryota</taxon>
        <taxon>Metazoa</taxon>
        <taxon>Chordata</taxon>
        <taxon>Craniata</taxon>
        <taxon>Vertebrata</taxon>
        <taxon>Euteleostomi</taxon>
        <taxon>Actinopterygii</taxon>
        <taxon>Neopterygii</taxon>
        <taxon>Teleostei</taxon>
        <taxon>Neoteleostei</taxon>
        <taxon>Acanthomorphata</taxon>
        <taxon>Eupercaria</taxon>
        <taxon>Centrarchiformes</taxon>
        <taxon>Terapontoidei</taxon>
        <taxon>Terapontidae</taxon>
        <taxon>Scortum</taxon>
    </lineage>
</organism>